<dbReference type="PROSITE" id="PS00409">
    <property type="entry name" value="PROKAR_NTER_METHYL"/>
    <property type="match status" value="1"/>
</dbReference>
<evidence type="ECO:0000313" key="5">
    <source>
        <dbReference type="Proteomes" id="UP000608071"/>
    </source>
</evidence>
<feature type="transmembrane region" description="Helical" evidence="3">
    <location>
        <begin position="12"/>
        <end position="35"/>
    </location>
</feature>
<evidence type="ECO:0000313" key="4">
    <source>
        <dbReference type="EMBL" id="MBD7967684.1"/>
    </source>
</evidence>
<accession>A0ABR8SWH3</accession>
<dbReference type="RefSeq" id="WP_191798928.1">
    <property type="nucleotide sequence ID" value="NZ_JACSQL010000002.1"/>
</dbReference>
<dbReference type="EMBL" id="JACSQL010000002">
    <property type="protein sequence ID" value="MBD7967684.1"/>
    <property type="molecule type" value="Genomic_DNA"/>
</dbReference>
<sequence>MKVQIQKEEGFTLVEVLAATIILSIVSLVVVSYFMNAHSYAKSNQNKTVMVNLARNALVYLEKQDFTKMEEYFKADKEVSPIIKGSSCTQVTECKYDSLFMNAHSLPEVLNPKVNNVQYELVISYQSKLHQQLQDGTKLKSLEVNSGIDSAQDRESSAGYLLPVKVTVIGPGGPRGHRSEAVVEGYITDEKIRR</sequence>
<dbReference type="Proteomes" id="UP000608071">
    <property type="component" value="Unassembled WGS sequence"/>
</dbReference>
<evidence type="ECO:0000256" key="2">
    <source>
        <dbReference type="ARBA" id="ARBA00023287"/>
    </source>
</evidence>
<keyword evidence="3" id="KW-0472">Membrane</keyword>
<dbReference type="NCBIfam" id="TIGR02532">
    <property type="entry name" value="IV_pilin_GFxxxE"/>
    <property type="match status" value="1"/>
</dbReference>
<dbReference type="InterPro" id="IPR012902">
    <property type="entry name" value="N_methyl_site"/>
</dbReference>
<proteinExistence type="predicted"/>
<keyword evidence="2" id="KW-0178">Competence</keyword>
<comment type="subcellular location">
    <subcellularLocation>
        <location evidence="1">Cell surface</location>
    </subcellularLocation>
</comment>
<evidence type="ECO:0000256" key="1">
    <source>
        <dbReference type="ARBA" id="ARBA00004241"/>
    </source>
</evidence>
<gene>
    <name evidence="4" type="ORF">H9647_06395</name>
</gene>
<comment type="caution">
    <text evidence="4">The sequence shown here is derived from an EMBL/GenBank/DDBJ whole genome shotgun (WGS) entry which is preliminary data.</text>
</comment>
<dbReference type="Pfam" id="PF07963">
    <property type="entry name" value="N_methyl"/>
    <property type="match status" value="1"/>
</dbReference>
<reference evidence="4 5" key="1">
    <citation type="submission" date="2020-08" db="EMBL/GenBank/DDBJ databases">
        <title>A Genomic Blueprint of the Chicken Gut Microbiome.</title>
        <authorList>
            <person name="Gilroy R."/>
            <person name="Ravi A."/>
            <person name="Getino M."/>
            <person name="Pursley I."/>
            <person name="Horton D.L."/>
            <person name="Alikhan N.-F."/>
            <person name="Baker D."/>
            <person name="Gharbi K."/>
            <person name="Hall N."/>
            <person name="Watson M."/>
            <person name="Adriaenssens E.M."/>
            <person name="Foster-Nyarko E."/>
            <person name="Jarju S."/>
            <person name="Secka A."/>
            <person name="Antonio M."/>
            <person name="Oren A."/>
            <person name="Chaudhuri R."/>
            <person name="La Ragione R.M."/>
            <person name="Hildebrand F."/>
            <person name="Pallen M.J."/>
        </authorList>
    </citation>
    <scope>NUCLEOTIDE SEQUENCE [LARGE SCALE GENOMIC DNA]</scope>
    <source>
        <strain evidence="4 5">Sa2BVA9</strain>
    </source>
</reference>
<name>A0ABR8SWH3_9BACL</name>
<keyword evidence="3" id="KW-1133">Transmembrane helix</keyword>
<organism evidence="4 5">
    <name type="scientific">Paenibacillus gallinarum</name>
    <dbReference type="NCBI Taxonomy" id="2762232"/>
    <lineage>
        <taxon>Bacteria</taxon>
        <taxon>Bacillati</taxon>
        <taxon>Bacillota</taxon>
        <taxon>Bacilli</taxon>
        <taxon>Bacillales</taxon>
        <taxon>Paenibacillaceae</taxon>
        <taxon>Paenibacillus</taxon>
    </lineage>
</organism>
<evidence type="ECO:0000256" key="3">
    <source>
        <dbReference type="SAM" id="Phobius"/>
    </source>
</evidence>
<protein>
    <submittedName>
        <fullName evidence="4">Type II secretion system protein</fullName>
    </submittedName>
</protein>
<keyword evidence="5" id="KW-1185">Reference proteome</keyword>
<keyword evidence="3" id="KW-0812">Transmembrane</keyword>